<keyword evidence="3" id="KW-0479">Metal-binding</keyword>
<dbReference type="InterPro" id="IPR013658">
    <property type="entry name" value="SGL"/>
</dbReference>
<keyword evidence="6" id="KW-1185">Reference proteome</keyword>
<feature type="domain" description="SMP-30/Gluconolactonase/LRE-like region" evidence="4">
    <location>
        <begin position="13"/>
        <end position="256"/>
    </location>
</feature>
<reference evidence="6" key="1">
    <citation type="submission" date="2015-07" db="EMBL/GenBank/DDBJ databases">
        <title>Fjat-10053 dsm26.</title>
        <authorList>
            <person name="Liu B."/>
            <person name="Wang J."/>
            <person name="Zhu Y."/>
            <person name="Liu G."/>
            <person name="Chen Q."/>
            <person name="Chen Z."/>
            <person name="Lan J."/>
            <person name="Che J."/>
            <person name="Ge C."/>
            <person name="Shi H."/>
            <person name="Pan Z."/>
            <person name="Liu X."/>
        </authorList>
    </citation>
    <scope>NUCLEOTIDE SEQUENCE [LARGE SCALE GENOMIC DNA]</scope>
    <source>
        <strain evidence="6">DSM 26</strain>
    </source>
</reference>
<proteinExistence type="inferred from homology"/>
<feature type="binding site" evidence="3">
    <location>
        <position position="15"/>
    </location>
    <ligand>
        <name>a divalent metal cation</name>
        <dbReference type="ChEBI" id="CHEBI:60240"/>
    </ligand>
</feature>
<comment type="cofactor">
    <cofactor evidence="3">
        <name>Zn(2+)</name>
        <dbReference type="ChEBI" id="CHEBI:29105"/>
    </cofactor>
    <text evidence="3">Binds 1 divalent metal cation per subunit.</text>
</comment>
<dbReference type="GO" id="GO:0004341">
    <property type="term" value="F:gluconolactonase activity"/>
    <property type="evidence" value="ECO:0007669"/>
    <property type="project" value="TreeGrafter"/>
</dbReference>
<dbReference type="InterPro" id="IPR005511">
    <property type="entry name" value="SMP-30"/>
</dbReference>
<evidence type="ECO:0000256" key="2">
    <source>
        <dbReference type="PIRSR" id="PIRSR605511-1"/>
    </source>
</evidence>
<sequence length="292" mass="32720">MKAKLEKLYKGQLSEGPIWDNEKNRLLFVDILNNRLNIYSPDSQTLHHIEFPTNVTSVAKINNSELLLTTRNKVILYDENQKEIRDFLTLPIPTDTIRFNDGKCDPYNRFWVGTMSETGETGKANLYVIDAHGNITKAKEGVTISNGMAWNQSADTMYFIDTPTKKVMAYPFSMETSKLVNGRVIIDLNTIDGAPDGMTIDKNDRLWIALWGGSQVICVDPKLGEIVESISLPVSNVTSCAFGGKDLQTLYITTAREGVPHDRIDVEKQAGSLFAYKLPIAGTKSNLYKYEI</sequence>
<feature type="binding site" evidence="3">
    <location>
        <position position="100"/>
    </location>
    <ligand>
        <name>substrate</name>
    </ligand>
</feature>
<dbReference type="Pfam" id="PF08450">
    <property type="entry name" value="SGL"/>
    <property type="match status" value="1"/>
</dbReference>
<name>A0A0L0QJQ3_VIRPA</name>
<dbReference type="PANTHER" id="PTHR10907">
    <property type="entry name" value="REGUCALCIN"/>
    <property type="match status" value="1"/>
</dbReference>
<dbReference type="OrthoDB" id="2633250at2"/>
<dbReference type="GO" id="GO:0019853">
    <property type="term" value="P:L-ascorbic acid biosynthetic process"/>
    <property type="evidence" value="ECO:0007669"/>
    <property type="project" value="TreeGrafter"/>
</dbReference>
<organism evidence="5 6">
    <name type="scientific">Virgibacillus pantothenticus</name>
    <dbReference type="NCBI Taxonomy" id="1473"/>
    <lineage>
        <taxon>Bacteria</taxon>
        <taxon>Bacillati</taxon>
        <taxon>Bacillota</taxon>
        <taxon>Bacilli</taxon>
        <taxon>Bacillales</taxon>
        <taxon>Bacillaceae</taxon>
        <taxon>Virgibacillus</taxon>
    </lineage>
</organism>
<dbReference type="PRINTS" id="PR01790">
    <property type="entry name" value="SMP30FAMILY"/>
</dbReference>
<dbReference type="AlphaFoldDB" id="A0A0L0QJQ3"/>
<feature type="binding site" evidence="3">
    <location>
        <position position="146"/>
    </location>
    <ligand>
        <name>a divalent metal cation</name>
        <dbReference type="ChEBI" id="CHEBI:60240"/>
    </ligand>
</feature>
<dbReference type="Gene3D" id="2.120.10.30">
    <property type="entry name" value="TolB, C-terminal domain"/>
    <property type="match status" value="1"/>
</dbReference>
<evidence type="ECO:0000313" key="6">
    <source>
        <dbReference type="Proteomes" id="UP000036780"/>
    </source>
</evidence>
<keyword evidence="3" id="KW-0862">Zinc</keyword>
<feature type="binding site" evidence="3">
    <location>
        <position position="98"/>
    </location>
    <ligand>
        <name>substrate</name>
    </ligand>
</feature>
<dbReference type="EMBL" id="LGTO01000007">
    <property type="protein sequence ID" value="KNE18776.1"/>
    <property type="molecule type" value="Genomic_DNA"/>
</dbReference>
<dbReference type="GeneID" id="66871731"/>
<dbReference type="PANTHER" id="PTHR10907:SF47">
    <property type="entry name" value="REGUCALCIN"/>
    <property type="match status" value="1"/>
</dbReference>
<dbReference type="RefSeq" id="WP_050351259.1">
    <property type="nucleotide sequence ID" value="NZ_BOSN01000002.1"/>
</dbReference>
<dbReference type="Proteomes" id="UP000036780">
    <property type="component" value="Unassembled WGS sequence"/>
</dbReference>
<feature type="active site" description="Proton donor/acceptor" evidence="2">
    <location>
        <position position="196"/>
    </location>
</feature>
<evidence type="ECO:0000256" key="3">
    <source>
        <dbReference type="PIRSR" id="PIRSR605511-2"/>
    </source>
</evidence>
<comment type="caution">
    <text evidence="5">The sequence shown here is derived from an EMBL/GenBank/DDBJ whole genome shotgun (WGS) entry which is preliminary data.</text>
</comment>
<dbReference type="GO" id="GO:0005509">
    <property type="term" value="F:calcium ion binding"/>
    <property type="evidence" value="ECO:0007669"/>
    <property type="project" value="TreeGrafter"/>
</dbReference>
<evidence type="ECO:0000313" key="5">
    <source>
        <dbReference type="EMBL" id="KNE18776.1"/>
    </source>
</evidence>
<feature type="binding site" evidence="3">
    <location>
        <position position="196"/>
    </location>
    <ligand>
        <name>a divalent metal cation</name>
        <dbReference type="ChEBI" id="CHEBI:60240"/>
    </ligand>
</feature>
<gene>
    <name evidence="5" type="ORF">AFK71_09215</name>
</gene>
<comment type="similarity">
    <text evidence="1">Belongs to the SMP-30/CGR1 family.</text>
</comment>
<dbReference type="InterPro" id="IPR011042">
    <property type="entry name" value="6-blade_b-propeller_TolB-like"/>
</dbReference>
<evidence type="ECO:0000259" key="4">
    <source>
        <dbReference type="Pfam" id="PF08450"/>
    </source>
</evidence>
<dbReference type="SUPFAM" id="SSF63829">
    <property type="entry name" value="Calcium-dependent phosphotriesterase"/>
    <property type="match status" value="1"/>
</dbReference>
<evidence type="ECO:0000256" key="1">
    <source>
        <dbReference type="ARBA" id="ARBA00008853"/>
    </source>
</evidence>
<dbReference type="PATRIC" id="fig|1473.5.peg.306"/>
<accession>A0A0L0QJQ3</accession>
<protein>
    <submittedName>
        <fullName evidence="5">Gluconolactonase</fullName>
    </submittedName>
</protein>